<name>A0A8T0PKV5_PANVG</name>
<proteinExistence type="predicted"/>
<keyword evidence="5" id="KW-1185">Reference proteome</keyword>
<dbReference type="GO" id="GO:0001709">
    <property type="term" value="P:cell fate determination"/>
    <property type="evidence" value="ECO:0007669"/>
    <property type="project" value="TreeGrafter"/>
</dbReference>
<feature type="signal peptide" evidence="2">
    <location>
        <begin position="1"/>
        <end position="23"/>
    </location>
</feature>
<evidence type="ECO:0000313" key="5">
    <source>
        <dbReference type="Proteomes" id="UP000823388"/>
    </source>
</evidence>
<dbReference type="PANTHER" id="PTHR33184">
    <property type="entry name" value="PROTEIN TAPETUM DETERMINANT 1-LIKE-RELATED"/>
    <property type="match status" value="1"/>
</dbReference>
<dbReference type="Pfam" id="PF24068">
    <property type="entry name" value="TPD1_C"/>
    <property type="match status" value="1"/>
</dbReference>
<dbReference type="AlphaFoldDB" id="A0A8T0PKV5"/>
<dbReference type="EMBL" id="CM029051">
    <property type="protein sequence ID" value="KAG2562250.1"/>
    <property type="molecule type" value="Genomic_DNA"/>
</dbReference>
<evidence type="ECO:0000313" key="4">
    <source>
        <dbReference type="EMBL" id="KAG2562253.1"/>
    </source>
</evidence>
<evidence type="ECO:0008006" key="6">
    <source>
        <dbReference type="Google" id="ProtNLM"/>
    </source>
</evidence>
<dbReference type="PANTHER" id="PTHR33184:SF50">
    <property type="entry name" value="PUTATIVE-RELATED"/>
    <property type="match status" value="1"/>
</dbReference>
<evidence type="ECO:0000256" key="1">
    <source>
        <dbReference type="ARBA" id="ARBA00022729"/>
    </source>
</evidence>
<comment type="caution">
    <text evidence="3">The sequence shown here is derived from an EMBL/GenBank/DDBJ whole genome shotgun (WGS) entry which is preliminary data.</text>
</comment>
<sequence length="129" mass="13883">MEDKLMSIFLFLVLFCLCNQGNAERCSLSDLAVTQTAVPSSRAEGYTKYTVTVENRCICTQGNIKLSCSGFTSSLGVNPDVLSVDGDGKFCTLNGGRPIGMGPDYAVKFSYVWSSEFSFKPVSSTIACS</sequence>
<feature type="chain" id="PRO_5036274676" description="Beta-1,3-N-Acetylglucosaminyltransferase family protein" evidence="2">
    <location>
        <begin position="24"/>
        <end position="129"/>
    </location>
</feature>
<accession>A0A8T0PKV5</accession>
<dbReference type="Proteomes" id="UP000823388">
    <property type="component" value="Chromosome 8K"/>
</dbReference>
<gene>
    <name evidence="3" type="ORF">PVAP13_8KG238704</name>
    <name evidence="4" type="ORF">PVAP13_8KG253502</name>
</gene>
<evidence type="ECO:0000256" key="2">
    <source>
        <dbReference type="SAM" id="SignalP"/>
    </source>
</evidence>
<protein>
    <recommendedName>
        <fullName evidence="6">Beta-1,3-N-Acetylglucosaminyltransferase family protein</fullName>
    </recommendedName>
</protein>
<dbReference type="OrthoDB" id="603213at2759"/>
<evidence type="ECO:0000313" key="3">
    <source>
        <dbReference type="EMBL" id="KAG2562250.1"/>
    </source>
</evidence>
<dbReference type="EMBL" id="CM029051">
    <property type="protein sequence ID" value="KAG2562253.1"/>
    <property type="molecule type" value="Genomic_DNA"/>
</dbReference>
<keyword evidence="1 2" id="KW-0732">Signal</keyword>
<organism evidence="3 5">
    <name type="scientific">Panicum virgatum</name>
    <name type="common">Blackwell switchgrass</name>
    <dbReference type="NCBI Taxonomy" id="38727"/>
    <lineage>
        <taxon>Eukaryota</taxon>
        <taxon>Viridiplantae</taxon>
        <taxon>Streptophyta</taxon>
        <taxon>Embryophyta</taxon>
        <taxon>Tracheophyta</taxon>
        <taxon>Spermatophyta</taxon>
        <taxon>Magnoliopsida</taxon>
        <taxon>Liliopsida</taxon>
        <taxon>Poales</taxon>
        <taxon>Poaceae</taxon>
        <taxon>PACMAD clade</taxon>
        <taxon>Panicoideae</taxon>
        <taxon>Panicodae</taxon>
        <taxon>Paniceae</taxon>
        <taxon>Panicinae</taxon>
        <taxon>Panicum</taxon>
        <taxon>Panicum sect. Hiantes</taxon>
    </lineage>
</organism>
<dbReference type="InterPro" id="IPR040361">
    <property type="entry name" value="TPD1"/>
</dbReference>
<reference evidence="3" key="1">
    <citation type="submission" date="2020-05" db="EMBL/GenBank/DDBJ databases">
        <title>WGS assembly of Panicum virgatum.</title>
        <authorList>
            <person name="Lovell J.T."/>
            <person name="Jenkins J."/>
            <person name="Shu S."/>
            <person name="Juenger T.E."/>
            <person name="Schmutz J."/>
        </authorList>
    </citation>
    <scope>NUCLEOTIDE SEQUENCE</scope>
    <source>
        <strain evidence="3">AP13</strain>
    </source>
</reference>